<dbReference type="InterPro" id="IPR024079">
    <property type="entry name" value="MetalloPept_cat_dom_sf"/>
</dbReference>
<evidence type="ECO:0000313" key="4">
    <source>
        <dbReference type="Proteomes" id="UP000184330"/>
    </source>
</evidence>
<dbReference type="STRING" id="576137.A0A1L7XV67"/>
<keyword evidence="2" id="KW-0862">Zinc</keyword>
<accession>A0A1L7XV67</accession>
<dbReference type="GO" id="GO:0004222">
    <property type="term" value="F:metalloendopeptidase activity"/>
    <property type="evidence" value="ECO:0007669"/>
    <property type="project" value="InterPro"/>
</dbReference>
<dbReference type="AlphaFoldDB" id="A0A1L7XV67"/>
<dbReference type="Gene3D" id="3.40.390.10">
    <property type="entry name" value="Collagenase (Catalytic Domain)"/>
    <property type="match status" value="1"/>
</dbReference>
<comment type="cofactor">
    <cofactor evidence="2">
        <name>Zn(2+)</name>
        <dbReference type="ChEBI" id="CHEBI:29105"/>
    </cofactor>
    <text evidence="2">Binds 1 zinc ion per subunit.</text>
</comment>
<protein>
    <submittedName>
        <fullName evidence="3">Uncharacterized protein</fullName>
    </submittedName>
</protein>
<name>A0A1L7XV67_9HELO</name>
<dbReference type="Pfam" id="PF02102">
    <property type="entry name" value="Peptidase_M35"/>
    <property type="match status" value="1"/>
</dbReference>
<dbReference type="GO" id="GO:0046872">
    <property type="term" value="F:metal ion binding"/>
    <property type="evidence" value="ECO:0007669"/>
    <property type="project" value="UniProtKB-KW"/>
</dbReference>
<dbReference type="OrthoDB" id="3523724at2759"/>
<keyword evidence="4" id="KW-1185">Reference proteome</keyword>
<evidence type="ECO:0000313" key="3">
    <source>
        <dbReference type="EMBL" id="CZR68936.1"/>
    </source>
</evidence>
<organism evidence="3 4">
    <name type="scientific">Phialocephala subalpina</name>
    <dbReference type="NCBI Taxonomy" id="576137"/>
    <lineage>
        <taxon>Eukaryota</taxon>
        <taxon>Fungi</taxon>
        <taxon>Dikarya</taxon>
        <taxon>Ascomycota</taxon>
        <taxon>Pezizomycotina</taxon>
        <taxon>Leotiomycetes</taxon>
        <taxon>Helotiales</taxon>
        <taxon>Mollisiaceae</taxon>
        <taxon>Phialocephala</taxon>
        <taxon>Phialocephala fortinii species complex</taxon>
    </lineage>
</organism>
<feature type="binding site" evidence="2">
    <location>
        <position position="301"/>
    </location>
    <ligand>
        <name>Zn(2+)</name>
        <dbReference type="ChEBI" id="CHEBI:29105"/>
        <note>catalytic</note>
    </ligand>
</feature>
<dbReference type="Proteomes" id="UP000184330">
    <property type="component" value="Unassembled WGS sequence"/>
</dbReference>
<reference evidence="3 4" key="1">
    <citation type="submission" date="2016-03" db="EMBL/GenBank/DDBJ databases">
        <authorList>
            <person name="Ploux O."/>
        </authorList>
    </citation>
    <scope>NUCLEOTIDE SEQUENCE [LARGE SCALE GENOMIC DNA]</scope>
    <source>
        <strain evidence="3 4">UAMH 11012</strain>
    </source>
</reference>
<gene>
    <name evidence="3" type="ORF">PAC_18837</name>
</gene>
<proteinExistence type="predicted"/>
<dbReference type="EMBL" id="FJOG01000062">
    <property type="protein sequence ID" value="CZR68936.1"/>
    <property type="molecule type" value="Genomic_DNA"/>
</dbReference>
<evidence type="ECO:0000256" key="1">
    <source>
        <dbReference type="PIRSR" id="PIRSR601384-1"/>
    </source>
</evidence>
<dbReference type="GO" id="GO:0006508">
    <property type="term" value="P:proteolysis"/>
    <property type="evidence" value="ECO:0007669"/>
    <property type="project" value="InterPro"/>
</dbReference>
<feature type="active site" evidence="1">
    <location>
        <position position="287"/>
    </location>
</feature>
<feature type="binding site" evidence="2">
    <location>
        <position position="286"/>
    </location>
    <ligand>
        <name>Zn(2+)</name>
        <dbReference type="ChEBI" id="CHEBI:29105"/>
        <note>catalytic</note>
    </ligand>
</feature>
<evidence type="ECO:0000256" key="2">
    <source>
        <dbReference type="PIRSR" id="PIRSR601384-2"/>
    </source>
</evidence>
<sequence length="350" mass="39107">MIFRIIWVQVRSKFTFELKHTVLPYINGLASKIAMTAIVRNVLVGLLLVASSASYMLDTSCKGDPNETFIDNGVKDAVKLAQDAFNLLSARPWNTPNNPNQVYSDLANWIFKEDGSTAHVDFNPQIPKHFDSRDSLSVAQDIYGSITDMGPKVPEGGGGFEQVRFFCDLSRYGPSAAHPGKFFSLVDKIFKKKRTPEDVSPCEEEGSLFDRHRTMAYTTVPIQPEDQPVAEEKQVTIQICPEYLIKSIKAARQSSNKIFNAVKVNLAKWRSTAMDTYALFDCTVLHEFTHTYAGAQRGDIDSAYGWKAAVALSHDDSIKNADNFVWFALGVRLIMNQNLRPQQDGGVTRP</sequence>
<dbReference type="InterPro" id="IPR001384">
    <property type="entry name" value="Peptidase_M35"/>
</dbReference>
<feature type="binding site" evidence="2">
    <location>
        <position position="290"/>
    </location>
    <ligand>
        <name>Zn(2+)</name>
        <dbReference type="ChEBI" id="CHEBI:29105"/>
        <note>catalytic</note>
    </ligand>
</feature>
<keyword evidence="2" id="KW-0479">Metal-binding</keyword>
<dbReference type="SUPFAM" id="SSF55486">
    <property type="entry name" value="Metalloproteases ('zincins'), catalytic domain"/>
    <property type="match status" value="1"/>
</dbReference>